<evidence type="ECO:0000256" key="6">
    <source>
        <dbReference type="ARBA" id="ARBA00022692"/>
    </source>
</evidence>
<proteinExistence type="predicted"/>
<evidence type="ECO:0000256" key="9">
    <source>
        <dbReference type="ARBA" id="ARBA00022786"/>
    </source>
</evidence>
<protein>
    <recommendedName>
        <fullName evidence="4">RING-type E3 ubiquitin transferase</fullName>
        <ecNumber evidence="4">2.3.2.27</ecNumber>
    </recommendedName>
</protein>
<evidence type="ECO:0000256" key="14">
    <source>
        <dbReference type="SAM" id="Phobius"/>
    </source>
</evidence>
<keyword evidence="9" id="KW-0833">Ubl conjugation pathway</keyword>
<keyword evidence="12 14" id="KW-0472">Membrane</keyword>
<dbReference type="InterPro" id="IPR001841">
    <property type="entry name" value="Znf_RING"/>
</dbReference>
<comment type="subcellular location">
    <subcellularLocation>
        <location evidence="2">Membrane</location>
        <topology evidence="2">Single-pass membrane protein</topology>
    </subcellularLocation>
</comment>
<dbReference type="GO" id="GO:0016020">
    <property type="term" value="C:membrane"/>
    <property type="evidence" value="ECO:0007669"/>
    <property type="project" value="UniProtKB-SubCell"/>
</dbReference>
<evidence type="ECO:0000313" key="17">
    <source>
        <dbReference type="EMBL" id="KAJ4764839.1"/>
    </source>
</evidence>
<evidence type="ECO:0000256" key="5">
    <source>
        <dbReference type="ARBA" id="ARBA00022679"/>
    </source>
</evidence>
<dbReference type="CDD" id="cd16461">
    <property type="entry name" value="RING-H2_EL5-like"/>
    <property type="match status" value="1"/>
</dbReference>
<dbReference type="PANTHER" id="PTHR46539">
    <property type="entry name" value="E3 UBIQUITIN-PROTEIN LIGASE ATL42"/>
    <property type="match status" value="1"/>
</dbReference>
<keyword evidence="10" id="KW-0862">Zinc</keyword>
<keyword evidence="15" id="KW-0732">Signal</keyword>
<evidence type="ECO:0000256" key="11">
    <source>
        <dbReference type="ARBA" id="ARBA00022989"/>
    </source>
</evidence>
<evidence type="ECO:0000259" key="16">
    <source>
        <dbReference type="PROSITE" id="PS50089"/>
    </source>
</evidence>
<evidence type="ECO:0000256" key="4">
    <source>
        <dbReference type="ARBA" id="ARBA00012483"/>
    </source>
</evidence>
<evidence type="ECO:0000313" key="18">
    <source>
        <dbReference type="Proteomes" id="UP001140206"/>
    </source>
</evidence>
<evidence type="ECO:0000256" key="7">
    <source>
        <dbReference type="ARBA" id="ARBA00022723"/>
    </source>
</evidence>
<keyword evidence="11 14" id="KW-1133">Transmembrane helix</keyword>
<evidence type="ECO:0000256" key="3">
    <source>
        <dbReference type="ARBA" id="ARBA00004906"/>
    </source>
</evidence>
<feature type="signal peptide" evidence="15">
    <location>
        <begin position="1"/>
        <end position="30"/>
    </location>
</feature>
<evidence type="ECO:0000256" key="8">
    <source>
        <dbReference type="ARBA" id="ARBA00022771"/>
    </source>
</evidence>
<keyword evidence="5" id="KW-0808">Transferase</keyword>
<comment type="pathway">
    <text evidence="3">Protein modification; protein ubiquitination.</text>
</comment>
<reference evidence="17" key="1">
    <citation type="submission" date="2022-08" db="EMBL/GenBank/DDBJ databases">
        <authorList>
            <person name="Marques A."/>
        </authorList>
    </citation>
    <scope>NUCLEOTIDE SEQUENCE</scope>
    <source>
        <strain evidence="17">RhyPub2mFocal</strain>
        <tissue evidence="17">Leaves</tissue>
    </source>
</reference>
<dbReference type="InterPro" id="IPR013083">
    <property type="entry name" value="Znf_RING/FYVE/PHD"/>
</dbReference>
<accession>A0AAV8DA46</accession>
<organism evidence="17 18">
    <name type="scientific">Rhynchospora pubera</name>
    <dbReference type="NCBI Taxonomy" id="906938"/>
    <lineage>
        <taxon>Eukaryota</taxon>
        <taxon>Viridiplantae</taxon>
        <taxon>Streptophyta</taxon>
        <taxon>Embryophyta</taxon>
        <taxon>Tracheophyta</taxon>
        <taxon>Spermatophyta</taxon>
        <taxon>Magnoliopsida</taxon>
        <taxon>Liliopsida</taxon>
        <taxon>Poales</taxon>
        <taxon>Cyperaceae</taxon>
        <taxon>Cyperoideae</taxon>
        <taxon>Rhynchosporeae</taxon>
        <taxon>Rhynchospora</taxon>
    </lineage>
</organism>
<dbReference type="EC" id="2.3.2.27" evidence="4"/>
<name>A0AAV8DA46_9POAL</name>
<dbReference type="Pfam" id="PF13639">
    <property type="entry name" value="zf-RING_2"/>
    <property type="match status" value="1"/>
</dbReference>
<evidence type="ECO:0000256" key="1">
    <source>
        <dbReference type="ARBA" id="ARBA00000900"/>
    </source>
</evidence>
<dbReference type="SUPFAM" id="SSF57850">
    <property type="entry name" value="RING/U-box"/>
    <property type="match status" value="1"/>
</dbReference>
<comment type="catalytic activity">
    <reaction evidence="1">
        <text>S-ubiquitinyl-[E2 ubiquitin-conjugating enzyme]-L-cysteine + [acceptor protein]-L-lysine = [E2 ubiquitin-conjugating enzyme]-L-cysteine + N(6)-ubiquitinyl-[acceptor protein]-L-lysine.</text>
        <dbReference type="EC" id="2.3.2.27"/>
    </reaction>
</comment>
<dbReference type="PANTHER" id="PTHR46539:SF1">
    <property type="entry name" value="E3 UBIQUITIN-PROTEIN LIGASE ATL42"/>
    <property type="match status" value="1"/>
</dbReference>
<keyword evidence="8 13" id="KW-0863">Zinc-finger</keyword>
<dbReference type="FunFam" id="3.30.40.10:FF:000187">
    <property type="entry name" value="E3 ubiquitin-protein ligase ATL6"/>
    <property type="match status" value="1"/>
</dbReference>
<dbReference type="PROSITE" id="PS50089">
    <property type="entry name" value="ZF_RING_2"/>
    <property type="match status" value="1"/>
</dbReference>
<gene>
    <name evidence="17" type="ORF">LUZ62_075214</name>
</gene>
<evidence type="ECO:0000256" key="13">
    <source>
        <dbReference type="PROSITE-ProRule" id="PRU00175"/>
    </source>
</evidence>
<comment type="caution">
    <text evidence="17">The sequence shown here is derived from an EMBL/GenBank/DDBJ whole genome shotgun (WGS) entry which is preliminary data.</text>
</comment>
<sequence length="228" mass="25899">MRSIRLSTMLIFRRHLLFLLYLVSVKSTCAQVQPTPPSNDFNTILTIGVLMMLFIIVVATFGIFLLFIYRFWNLPLATFLGGDPETTDEFSKRKKGIDKSVLETLPILVFAKLKEHLIGKGSLDCAVCLTEFDGDDMLRLLPACNHMFHLDCIDTWLEYHVTCPLCRCNLMPNLEVSVTIDCSTIRSDDAVGNDTIAARETVENHEHLIFITAEQVIEMRSHYARLPS</sequence>
<feature type="domain" description="RING-type" evidence="16">
    <location>
        <begin position="125"/>
        <end position="167"/>
    </location>
</feature>
<keyword evidence="7" id="KW-0479">Metal-binding</keyword>
<evidence type="ECO:0000256" key="15">
    <source>
        <dbReference type="SAM" id="SignalP"/>
    </source>
</evidence>
<dbReference type="GO" id="GO:0008270">
    <property type="term" value="F:zinc ion binding"/>
    <property type="evidence" value="ECO:0007669"/>
    <property type="project" value="UniProtKB-KW"/>
</dbReference>
<keyword evidence="6 14" id="KW-0812">Transmembrane</keyword>
<dbReference type="SMART" id="SM00184">
    <property type="entry name" value="RING"/>
    <property type="match status" value="1"/>
</dbReference>
<keyword evidence="18" id="KW-1185">Reference proteome</keyword>
<dbReference type="Proteomes" id="UP001140206">
    <property type="component" value="Chromosome 4"/>
</dbReference>
<feature type="transmembrane region" description="Helical" evidence="14">
    <location>
        <begin position="46"/>
        <end position="69"/>
    </location>
</feature>
<evidence type="ECO:0000256" key="12">
    <source>
        <dbReference type="ARBA" id="ARBA00023136"/>
    </source>
</evidence>
<dbReference type="GO" id="GO:0061630">
    <property type="term" value="F:ubiquitin protein ligase activity"/>
    <property type="evidence" value="ECO:0007669"/>
    <property type="project" value="UniProtKB-EC"/>
</dbReference>
<evidence type="ECO:0000256" key="10">
    <source>
        <dbReference type="ARBA" id="ARBA00022833"/>
    </source>
</evidence>
<dbReference type="Gene3D" id="3.30.40.10">
    <property type="entry name" value="Zinc/RING finger domain, C3HC4 (zinc finger)"/>
    <property type="match status" value="1"/>
</dbReference>
<dbReference type="AlphaFoldDB" id="A0AAV8DA46"/>
<evidence type="ECO:0000256" key="2">
    <source>
        <dbReference type="ARBA" id="ARBA00004167"/>
    </source>
</evidence>
<feature type="chain" id="PRO_5043316897" description="RING-type E3 ubiquitin transferase" evidence="15">
    <location>
        <begin position="31"/>
        <end position="228"/>
    </location>
</feature>
<dbReference type="EMBL" id="JAMFTS010000004">
    <property type="protein sequence ID" value="KAJ4764839.1"/>
    <property type="molecule type" value="Genomic_DNA"/>
</dbReference>